<keyword evidence="3 6" id="KW-0238">DNA-binding</keyword>
<dbReference type="EMBL" id="JAGIOO010000001">
    <property type="protein sequence ID" value="MBP2479153.1"/>
    <property type="molecule type" value="Genomic_DNA"/>
</dbReference>
<evidence type="ECO:0000313" key="7">
    <source>
        <dbReference type="Proteomes" id="UP001519363"/>
    </source>
</evidence>
<dbReference type="PRINTS" id="PR00039">
    <property type="entry name" value="HTHLYSR"/>
</dbReference>
<dbReference type="PROSITE" id="PS50931">
    <property type="entry name" value="HTH_LYSR"/>
    <property type="match status" value="1"/>
</dbReference>
<proteinExistence type="inferred from homology"/>
<dbReference type="InterPro" id="IPR000847">
    <property type="entry name" value="LysR_HTH_N"/>
</dbReference>
<gene>
    <name evidence="6" type="ORF">JOF53_008025</name>
</gene>
<evidence type="ECO:0000256" key="3">
    <source>
        <dbReference type="ARBA" id="ARBA00023125"/>
    </source>
</evidence>
<keyword evidence="4" id="KW-0804">Transcription</keyword>
<dbReference type="Proteomes" id="UP001519363">
    <property type="component" value="Unassembled WGS sequence"/>
</dbReference>
<dbReference type="InterPro" id="IPR037402">
    <property type="entry name" value="YidZ_PBP2"/>
</dbReference>
<dbReference type="Pfam" id="PF00126">
    <property type="entry name" value="HTH_1"/>
    <property type="match status" value="1"/>
</dbReference>
<keyword evidence="7" id="KW-1185">Reference proteome</keyword>
<name>A0ABS5ARF7_9PSEU</name>
<dbReference type="CDD" id="cd08417">
    <property type="entry name" value="PBP2_Nitroaromatics_like"/>
    <property type="match status" value="1"/>
</dbReference>
<protein>
    <submittedName>
        <fullName evidence="6">DNA-binding transcriptional LysR family regulator</fullName>
    </submittedName>
</protein>
<dbReference type="InterPro" id="IPR036390">
    <property type="entry name" value="WH_DNA-bd_sf"/>
</dbReference>
<dbReference type="SUPFAM" id="SSF46785">
    <property type="entry name" value="Winged helix' DNA-binding domain"/>
    <property type="match status" value="1"/>
</dbReference>
<comment type="similarity">
    <text evidence="1">Belongs to the LysR transcriptional regulatory family.</text>
</comment>
<dbReference type="Pfam" id="PF03466">
    <property type="entry name" value="LysR_substrate"/>
    <property type="match status" value="1"/>
</dbReference>
<evidence type="ECO:0000259" key="5">
    <source>
        <dbReference type="PROSITE" id="PS50931"/>
    </source>
</evidence>
<keyword evidence="2" id="KW-0805">Transcription regulation</keyword>
<organism evidence="6 7">
    <name type="scientific">Crossiella equi</name>
    <dbReference type="NCBI Taxonomy" id="130796"/>
    <lineage>
        <taxon>Bacteria</taxon>
        <taxon>Bacillati</taxon>
        <taxon>Actinomycetota</taxon>
        <taxon>Actinomycetes</taxon>
        <taxon>Pseudonocardiales</taxon>
        <taxon>Pseudonocardiaceae</taxon>
        <taxon>Crossiella</taxon>
    </lineage>
</organism>
<dbReference type="Gene3D" id="3.40.190.10">
    <property type="entry name" value="Periplasmic binding protein-like II"/>
    <property type="match status" value="2"/>
</dbReference>
<dbReference type="InterPro" id="IPR050389">
    <property type="entry name" value="LysR-type_TF"/>
</dbReference>
<evidence type="ECO:0000256" key="2">
    <source>
        <dbReference type="ARBA" id="ARBA00023015"/>
    </source>
</evidence>
<dbReference type="Gene3D" id="1.10.10.10">
    <property type="entry name" value="Winged helix-like DNA-binding domain superfamily/Winged helix DNA-binding domain"/>
    <property type="match status" value="1"/>
</dbReference>
<dbReference type="RefSeq" id="WP_086789096.1">
    <property type="nucleotide sequence ID" value="NZ_JAGIOO010000001.1"/>
</dbReference>
<dbReference type="PANTHER" id="PTHR30118:SF15">
    <property type="entry name" value="TRANSCRIPTIONAL REGULATORY PROTEIN"/>
    <property type="match status" value="1"/>
</dbReference>
<evidence type="ECO:0000313" key="6">
    <source>
        <dbReference type="EMBL" id="MBP2479153.1"/>
    </source>
</evidence>
<comment type="caution">
    <text evidence="6">The sequence shown here is derived from an EMBL/GenBank/DDBJ whole genome shotgun (WGS) entry which is preliminary data.</text>
</comment>
<sequence>MRTERASPTPAARHLRRLQEVDLNLLVPLQALLEECHVSRAAARLAMSQPAMSRALQRLREVFADELLVRSREGYELTPRAARLRHELAQVVPQLTSLLGASEFDPATSGETFRVAGTDYALAVLAEGLFTVAPHEAPNSVVDFSAWYDGVTGAVERGVLDLLVAAAAADPPLASEHLFDDGHLCLVDPAHPAAGRGLDLAAFYRYPHVAVGFPHGVPSPAPVVPRLYANRRVAARVPYFGSVPHVVRGTELIATVPARLGTRLVAEHGLCGFPPPVTLAPLRCFMVWHPRLENYPAHRWLRALVRRTARALPPPNVDRNTTFDHSFE</sequence>
<dbReference type="PANTHER" id="PTHR30118">
    <property type="entry name" value="HTH-TYPE TRANSCRIPTIONAL REGULATOR LEUO-RELATED"/>
    <property type="match status" value="1"/>
</dbReference>
<feature type="domain" description="HTH lysR-type" evidence="5">
    <location>
        <begin position="21"/>
        <end position="78"/>
    </location>
</feature>
<dbReference type="InterPro" id="IPR005119">
    <property type="entry name" value="LysR_subst-bd"/>
</dbReference>
<evidence type="ECO:0000256" key="1">
    <source>
        <dbReference type="ARBA" id="ARBA00009437"/>
    </source>
</evidence>
<dbReference type="GO" id="GO:0003677">
    <property type="term" value="F:DNA binding"/>
    <property type="evidence" value="ECO:0007669"/>
    <property type="project" value="UniProtKB-KW"/>
</dbReference>
<reference evidence="6 7" key="1">
    <citation type="submission" date="2021-03" db="EMBL/GenBank/DDBJ databases">
        <title>Sequencing the genomes of 1000 actinobacteria strains.</title>
        <authorList>
            <person name="Klenk H.-P."/>
        </authorList>
    </citation>
    <scope>NUCLEOTIDE SEQUENCE [LARGE SCALE GENOMIC DNA]</scope>
    <source>
        <strain evidence="6 7">DSM 44580</strain>
    </source>
</reference>
<dbReference type="SUPFAM" id="SSF53850">
    <property type="entry name" value="Periplasmic binding protein-like II"/>
    <property type="match status" value="1"/>
</dbReference>
<accession>A0ABS5ARF7</accession>
<dbReference type="InterPro" id="IPR036388">
    <property type="entry name" value="WH-like_DNA-bd_sf"/>
</dbReference>
<evidence type="ECO:0000256" key="4">
    <source>
        <dbReference type="ARBA" id="ARBA00023163"/>
    </source>
</evidence>